<protein>
    <recommendedName>
        <fullName evidence="4">Secreted protein</fullName>
    </recommendedName>
</protein>
<reference evidence="2" key="1">
    <citation type="submission" date="2021-06" db="EMBL/GenBank/DDBJ databases">
        <title>Comparative genomics, transcriptomics and evolutionary studies reveal genomic signatures of adaptation to plant cell wall in hemibiotrophic fungi.</title>
        <authorList>
            <consortium name="DOE Joint Genome Institute"/>
            <person name="Baroncelli R."/>
            <person name="Diaz J.F."/>
            <person name="Benocci T."/>
            <person name="Peng M."/>
            <person name="Battaglia E."/>
            <person name="Haridas S."/>
            <person name="Andreopoulos W."/>
            <person name="Labutti K."/>
            <person name="Pangilinan J."/>
            <person name="Floch G.L."/>
            <person name="Makela M.R."/>
            <person name="Henrissat B."/>
            <person name="Grigoriev I.V."/>
            <person name="Crouch J.A."/>
            <person name="De Vries R.P."/>
            <person name="Sukno S.A."/>
            <person name="Thon M.R."/>
        </authorList>
    </citation>
    <scope>NUCLEOTIDE SEQUENCE</scope>
    <source>
        <strain evidence="2">CBS 102054</strain>
    </source>
</reference>
<dbReference type="GeneID" id="85475793"/>
<keyword evidence="1" id="KW-0732">Signal</keyword>
<accession>A0AAI9ZKC7</accession>
<evidence type="ECO:0000313" key="3">
    <source>
        <dbReference type="Proteomes" id="UP001243989"/>
    </source>
</evidence>
<dbReference type="RefSeq" id="XP_060442193.1">
    <property type="nucleotide sequence ID" value="XM_060590931.1"/>
</dbReference>
<proteinExistence type="predicted"/>
<feature type="signal peptide" evidence="1">
    <location>
        <begin position="1"/>
        <end position="25"/>
    </location>
</feature>
<dbReference type="Proteomes" id="UP001243989">
    <property type="component" value="Unassembled WGS sequence"/>
</dbReference>
<evidence type="ECO:0000313" key="2">
    <source>
        <dbReference type="EMBL" id="KAK1633586.1"/>
    </source>
</evidence>
<comment type="caution">
    <text evidence="2">The sequence shown here is derived from an EMBL/GenBank/DDBJ whole genome shotgun (WGS) entry which is preliminary data.</text>
</comment>
<dbReference type="AlphaFoldDB" id="A0AAI9ZKC7"/>
<evidence type="ECO:0000256" key="1">
    <source>
        <dbReference type="SAM" id="SignalP"/>
    </source>
</evidence>
<name>A0AAI9ZKC7_9PEZI</name>
<evidence type="ECO:0008006" key="4">
    <source>
        <dbReference type="Google" id="ProtNLM"/>
    </source>
</evidence>
<gene>
    <name evidence="2" type="ORF">BDP81DRAFT_434090</name>
</gene>
<sequence>MAMLFGGIPLVFKLSFTIVASEADAKQAPYWVGCGIIVDSGRKRGDRVYCCALDMMASDSTPLRILLMYITDQKLRYSEWRG</sequence>
<feature type="chain" id="PRO_5042467974" description="Secreted protein" evidence="1">
    <location>
        <begin position="26"/>
        <end position="82"/>
    </location>
</feature>
<organism evidence="2 3">
    <name type="scientific">Colletotrichum phormii</name>
    <dbReference type="NCBI Taxonomy" id="359342"/>
    <lineage>
        <taxon>Eukaryota</taxon>
        <taxon>Fungi</taxon>
        <taxon>Dikarya</taxon>
        <taxon>Ascomycota</taxon>
        <taxon>Pezizomycotina</taxon>
        <taxon>Sordariomycetes</taxon>
        <taxon>Hypocreomycetidae</taxon>
        <taxon>Glomerellales</taxon>
        <taxon>Glomerellaceae</taxon>
        <taxon>Colletotrichum</taxon>
        <taxon>Colletotrichum acutatum species complex</taxon>
    </lineage>
</organism>
<keyword evidence="3" id="KW-1185">Reference proteome</keyword>
<dbReference type="EMBL" id="JAHMHQ010000017">
    <property type="protein sequence ID" value="KAK1633586.1"/>
    <property type="molecule type" value="Genomic_DNA"/>
</dbReference>